<protein>
    <submittedName>
        <fullName evidence="2">GNAT family N-acetyltransferase</fullName>
    </submittedName>
</protein>
<dbReference type="Gene3D" id="3.40.630.30">
    <property type="match status" value="1"/>
</dbReference>
<dbReference type="Pfam" id="PF13673">
    <property type="entry name" value="Acetyltransf_10"/>
    <property type="match status" value="1"/>
</dbReference>
<evidence type="ECO:0000313" key="3">
    <source>
        <dbReference type="Proteomes" id="UP000679690"/>
    </source>
</evidence>
<dbReference type="RefSeq" id="WP_208465776.1">
    <property type="nucleotide sequence ID" value="NZ_JAGFNS010000002.1"/>
</dbReference>
<keyword evidence="3" id="KW-1185">Reference proteome</keyword>
<proteinExistence type="predicted"/>
<dbReference type="InterPro" id="IPR016181">
    <property type="entry name" value="Acyl_CoA_acyltransferase"/>
</dbReference>
<dbReference type="SUPFAM" id="SSF55729">
    <property type="entry name" value="Acyl-CoA N-acyltransferases (Nat)"/>
    <property type="match status" value="1"/>
</dbReference>
<dbReference type="PROSITE" id="PS51186">
    <property type="entry name" value="GNAT"/>
    <property type="match status" value="1"/>
</dbReference>
<accession>A0ABS3UCQ7</accession>
<gene>
    <name evidence="2" type="ORF">J5X75_03390</name>
</gene>
<comment type="caution">
    <text evidence="2">The sequence shown here is derived from an EMBL/GenBank/DDBJ whole genome shotgun (WGS) entry which is preliminary data.</text>
</comment>
<sequence length="689" mass="76340">MSAKQGTEIPESIRLGRPDSRDREAIGAAIRLGDAARSTLGHMPFSAYDSAADKGTLLLAYCGDLVVGYALYALARRRVRLSHLCVDPAWRGKGIARLLVEEISQRHHDHLGISARCRRDYRLGEMWIRLDFAQRGERPGRSASKEPLIDWWRDHGHPNLLSADAETVLVRAAIDMNVLRDLTEDGRTNADESYALLAPHLVGLLEIVRTAALNTEIDRMDSDLRTRCTDRAQRFPAVRSDPGLRRRVVDELRQHTRPLDPQDPKDWGDWLDLRHVAEAIGAGLNVLVTNDRELTRIYGSVAERYGLRIMRPADVVVHIDELAHAEAYRPASLQDTGYVEQRLRRGENQAIETLRSQATKERPRDLQSALDSLALSGAQRLGIYQPTGELVAAYATLGAAGVLRVPLLRVANRPLADTLARQLLFRLRQQARQSGLAVVQIADQHLSPQARLAAANDGFQEVDGGLSCYVIDFVGPASDVERAAISAARVAGILEPVPLRSGMPTVVAAELERIWWPAKIVDSELPTYMIPIQQPYSTQLLGVPASFLPRHDALGLSREHVYYRSPGGIRPQAPARLLWYMSEGGHTTQQPAAIIACSQLDAVVTAPVDELYDRFQHLGVWDRNTVRQAARDGVAQALRFTNTEIFPRPIPRSAIRRLAIEHGGPANAPQQPTRIPAAMFAALYQEGRA</sequence>
<organism evidence="2 3">
    <name type="scientific">Actinoplanes flavus</name>
    <dbReference type="NCBI Taxonomy" id="2820290"/>
    <lineage>
        <taxon>Bacteria</taxon>
        <taxon>Bacillati</taxon>
        <taxon>Actinomycetota</taxon>
        <taxon>Actinomycetes</taxon>
        <taxon>Micromonosporales</taxon>
        <taxon>Micromonosporaceae</taxon>
        <taxon>Actinoplanes</taxon>
    </lineage>
</organism>
<evidence type="ECO:0000313" key="2">
    <source>
        <dbReference type="EMBL" id="MBO3736560.1"/>
    </source>
</evidence>
<dbReference type="InterPro" id="IPR000182">
    <property type="entry name" value="GNAT_dom"/>
</dbReference>
<dbReference type="EMBL" id="JAGFNS010000002">
    <property type="protein sequence ID" value="MBO3736560.1"/>
    <property type="molecule type" value="Genomic_DNA"/>
</dbReference>
<feature type="domain" description="N-acetyltransferase" evidence="1">
    <location>
        <begin position="11"/>
        <end position="156"/>
    </location>
</feature>
<dbReference type="CDD" id="cd04301">
    <property type="entry name" value="NAT_SF"/>
    <property type="match status" value="1"/>
</dbReference>
<evidence type="ECO:0000259" key="1">
    <source>
        <dbReference type="PROSITE" id="PS51186"/>
    </source>
</evidence>
<name>A0ABS3UCQ7_9ACTN</name>
<reference evidence="2 3" key="1">
    <citation type="submission" date="2021-03" db="EMBL/GenBank/DDBJ databases">
        <title>Actinoplanes flavus sp. nov., a novel actinomycete isolated from Coconut Palm rhizosphere soil.</title>
        <authorList>
            <person name="Luo X."/>
        </authorList>
    </citation>
    <scope>NUCLEOTIDE SEQUENCE [LARGE SCALE GENOMIC DNA]</scope>
    <source>
        <strain evidence="2 3">NEAU-H7</strain>
    </source>
</reference>
<dbReference type="Proteomes" id="UP000679690">
    <property type="component" value="Unassembled WGS sequence"/>
</dbReference>